<evidence type="ECO:0000256" key="1">
    <source>
        <dbReference type="SAM" id="MobiDB-lite"/>
    </source>
</evidence>
<sequence>MAFVSSSNNNTNSTNEAVNTAHEVSTASTQDGSFTVNGISMRLLVLISPVGSATTATKGDILLGVQSSKKSIQQEQGNLKKECACGNNYFHSFWVMVMVLVI</sequence>
<feature type="region of interest" description="Disordered" evidence="1">
    <location>
        <begin position="1"/>
        <end position="32"/>
    </location>
</feature>
<protein>
    <submittedName>
        <fullName evidence="2">Uncharacterized protein</fullName>
    </submittedName>
</protein>
<dbReference type="EMBL" id="BQNB010017566">
    <property type="protein sequence ID" value="GJT64682.1"/>
    <property type="molecule type" value="Genomic_DNA"/>
</dbReference>
<name>A0ABQ5FMW9_9ASTR</name>
<reference evidence="2" key="2">
    <citation type="submission" date="2022-01" db="EMBL/GenBank/DDBJ databases">
        <authorList>
            <person name="Yamashiro T."/>
            <person name="Shiraishi A."/>
            <person name="Satake H."/>
            <person name="Nakayama K."/>
        </authorList>
    </citation>
    <scope>NUCLEOTIDE SEQUENCE</scope>
</reference>
<feature type="compositionally biased region" description="Low complexity" evidence="1">
    <location>
        <begin position="1"/>
        <end position="15"/>
    </location>
</feature>
<comment type="caution">
    <text evidence="2">The sequence shown here is derived from an EMBL/GenBank/DDBJ whole genome shotgun (WGS) entry which is preliminary data.</text>
</comment>
<evidence type="ECO:0000313" key="3">
    <source>
        <dbReference type="Proteomes" id="UP001151760"/>
    </source>
</evidence>
<keyword evidence="3" id="KW-1185">Reference proteome</keyword>
<dbReference type="Proteomes" id="UP001151760">
    <property type="component" value="Unassembled WGS sequence"/>
</dbReference>
<feature type="compositionally biased region" description="Polar residues" evidence="1">
    <location>
        <begin position="16"/>
        <end position="32"/>
    </location>
</feature>
<organism evidence="2 3">
    <name type="scientific">Tanacetum coccineum</name>
    <dbReference type="NCBI Taxonomy" id="301880"/>
    <lineage>
        <taxon>Eukaryota</taxon>
        <taxon>Viridiplantae</taxon>
        <taxon>Streptophyta</taxon>
        <taxon>Embryophyta</taxon>
        <taxon>Tracheophyta</taxon>
        <taxon>Spermatophyta</taxon>
        <taxon>Magnoliopsida</taxon>
        <taxon>eudicotyledons</taxon>
        <taxon>Gunneridae</taxon>
        <taxon>Pentapetalae</taxon>
        <taxon>asterids</taxon>
        <taxon>campanulids</taxon>
        <taxon>Asterales</taxon>
        <taxon>Asteraceae</taxon>
        <taxon>Asteroideae</taxon>
        <taxon>Anthemideae</taxon>
        <taxon>Anthemidinae</taxon>
        <taxon>Tanacetum</taxon>
    </lineage>
</organism>
<evidence type="ECO:0000313" key="2">
    <source>
        <dbReference type="EMBL" id="GJT64682.1"/>
    </source>
</evidence>
<reference evidence="2" key="1">
    <citation type="journal article" date="2022" name="Int. J. Mol. Sci.">
        <title>Draft Genome of Tanacetum Coccineum: Genomic Comparison of Closely Related Tanacetum-Family Plants.</title>
        <authorList>
            <person name="Yamashiro T."/>
            <person name="Shiraishi A."/>
            <person name="Nakayama K."/>
            <person name="Satake H."/>
        </authorList>
    </citation>
    <scope>NUCLEOTIDE SEQUENCE</scope>
</reference>
<proteinExistence type="predicted"/>
<accession>A0ABQ5FMW9</accession>
<gene>
    <name evidence="2" type="ORF">Tco_1016162</name>
</gene>